<dbReference type="Proteomes" id="UP000011200">
    <property type="component" value="Chromosome"/>
</dbReference>
<protein>
    <submittedName>
        <fullName evidence="3">Tat (Twin-arginine translocation) pathway signal sequence domain protein</fullName>
    </submittedName>
</protein>
<dbReference type="RefSeq" id="WP_003894004.1">
    <property type="nucleotide sequence ID" value="NZ_CP027541.1"/>
</dbReference>
<evidence type="ECO:0000256" key="1">
    <source>
        <dbReference type="SAM" id="MobiDB-lite"/>
    </source>
</evidence>
<feature type="region of interest" description="Disordered" evidence="1">
    <location>
        <begin position="81"/>
        <end position="140"/>
    </location>
</feature>
<feature type="compositionally biased region" description="Low complexity" evidence="1">
    <location>
        <begin position="95"/>
        <end position="134"/>
    </location>
</feature>
<dbReference type="EMBL" id="CP027541">
    <property type="protein sequence ID" value="AWT53583.1"/>
    <property type="molecule type" value="Genomic_DNA"/>
</dbReference>
<keyword evidence="2" id="KW-0732">Signal</keyword>
<dbReference type="AlphaFoldDB" id="A0A2U9PPD1"/>
<name>A0A2U9PPD1_MYCSE</name>
<accession>A0A2U9PPD1</accession>
<dbReference type="PROSITE" id="PS51318">
    <property type="entry name" value="TAT"/>
    <property type="match status" value="1"/>
</dbReference>
<reference evidence="4" key="2">
    <citation type="submission" date="2018-03" db="EMBL/GenBank/DDBJ databases">
        <authorList>
            <person name="Derbyshire K."/>
            <person name="Gray T.A."/>
            <person name="Champion M."/>
        </authorList>
    </citation>
    <scope>NUCLEOTIDE SEQUENCE [LARGE SCALE GENOMIC DNA]</scope>
    <source>
        <strain evidence="4">MKD8</strain>
    </source>
</reference>
<evidence type="ECO:0000256" key="2">
    <source>
        <dbReference type="SAM" id="SignalP"/>
    </source>
</evidence>
<dbReference type="InterPro" id="IPR006311">
    <property type="entry name" value="TAT_signal"/>
</dbReference>
<feature type="chain" id="PRO_5039013328" evidence="2">
    <location>
        <begin position="32"/>
        <end position="182"/>
    </location>
</feature>
<evidence type="ECO:0000313" key="3">
    <source>
        <dbReference type="EMBL" id="AWT53583.1"/>
    </source>
</evidence>
<feature type="signal peptide" evidence="2">
    <location>
        <begin position="1"/>
        <end position="31"/>
    </location>
</feature>
<reference evidence="3 4" key="1">
    <citation type="journal article" date="2013" name="Genome Announc.">
        <title>Draft genome sequence of MKD8, a conjugal recipient Mycobacterium smegmatis strain.</title>
        <authorList>
            <person name="Gray T.A."/>
            <person name="Palumbo M.J."/>
            <person name="Derbyshire K.M."/>
        </authorList>
    </citation>
    <scope>NUCLEOTIDE SEQUENCE [LARGE SCALE GENOMIC DNA]</scope>
    <source>
        <strain evidence="3 4">MKD8</strain>
    </source>
</reference>
<sequence>MPSALTNISRRRFLYSAAGLTLLGVTATACGSTPPPPELADLTALLDRARADSALATEAAGALGPQDATARALTAVANERSAHAQALSDELTRMTGEAPPSASPAESSSASSAPTSPAPGASATPSATPSAPTADDVVVALEQSAEQATGIAPRLSGYRAGLAGSIAASCTAAYKVALDGGK</sequence>
<proteinExistence type="predicted"/>
<gene>
    <name evidence="3" type="ORF">D806_026050</name>
</gene>
<organism evidence="3 4">
    <name type="scientific">Mycolicibacterium smegmatis (strain MKD8)</name>
    <name type="common">Mycobacterium smegmatis</name>
    <dbReference type="NCBI Taxonomy" id="1214915"/>
    <lineage>
        <taxon>Bacteria</taxon>
        <taxon>Bacillati</taxon>
        <taxon>Actinomycetota</taxon>
        <taxon>Actinomycetes</taxon>
        <taxon>Mycobacteriales</taxon>
        <taxon>Mycobacteriaceae</taxon>
        <taxon>Mycolicibacterium</taxon>
    </lineage>
</organism>
<evidence type="ECO:0000313" key="4">
    <source>
        <dbReference type="Proteomes" id="UP000011200"/>
    </source>
</evidence>